<name>H7CEK7_GRARO</name>
<keyword evidence="5" id="KW-0732">Signal</keyword>
<protein>
    <submittedName>
        <fullName evidence="6">Toxin-like peptide</fullName>
    </submittedName>
</protein>
<dbReference type="SUPFAM" id="SSF57059">
    <property type="entry name" value="omega toxin-like"/>
    <property type="match status" value="1"/>
</dbReference>
<dbReference type="AlphaFoldDB" id="H7CEK7"/>
<proteinExistence type="evidence at transcript level"/>
<evidence type="ECO:0000256" key="5">
    <source>
        <dbReference type="SAM" id="SignalP"/>
    </source>
</evidence>
<feature type="chain" id="PRO_5003608361" evidence="5">
    <location>
        <begin position="22"/>
        <end position="83"/>
    </location>
</feature>
<feature type="signal peptide" evidence="5">
    <location>
        <begin position="1"/>
        <end position="21"/>
    </location>
</feature>
<dbReference type="GO" id="GO:0008200">
    <property type="term" value="F:ion channel inhibitor activity"/>
    <property type="evidence" value="ECO:0007669"/>
    <property type="project" value="InterPro"/>
</dbReference>
<evidence type="ECO:0000256" key="3">
    <source>
        <dbReference type="ARBA" id="ARBA00022656"/>
    </source>
</evidence>
<comment type="subcellular location">
    <subcellularLocation>
        <location evidence="1">Secreted</location>
    </subcellularLocation>
</comment>
<evidence type="ECO:0000256" key="1">
    <source>
        <dbReference type="ARBA" id="ARBA00004613"/>
    </source>
</evidence>
<evidence type="ECO:0000256" key="2">
    <source>
        <dbReference type="ARBA" id="ARBA00022525"/>
    </source>
</evidence>
<evidence type="ECO:0000256" key="4">
    <source>
        <dbReference type="ARBA" id="ARBA00023157"/>
    </source>
</evidence>
<reference evidence="6" key="1">
    <citation type="submission" date="2011-09" db="EMBL/GenBank/DDBJ databases">
        <title>Molecular cloning and sequence analysis of the cDNAs encoding toxin-like peptides from the venom glands of tarantula Grammostola rosea.</title>
        <authorList>
            <person name="Kimura T."/>
            <person name="Ono S."/>
            <person name="Kubo T."/>
        </authorList>
    </citation>
    <scope>NUCLEOTIDE SEQUENCE</scope>
    <source>
        <tissue evidence="6">Venom gland</tissue>
    </source>
</reference>
<dbReference type="InterPro" id="IPR013140">
    <property type="entry name" value="Huwentoxin_CS1"/>
</dbReference>
<dbReference type="GO" id="GO:0005576">
    <property type="term" value="C:extracellular region"/>
    <property type="evidence" value="ECO:0007669"/>
    <property type="project" value="UniProtKB-SubCell"/>
</dbReference>
<sequence length="83" mass="9372">MRKSIFFVIAAVALFSVVCCASESKEQDLHDALLSAFFATDPEPQERDCRKFLGGCDQDSNCCEHLVCHNKHKWCVWDGTFGK</sequence>
<keyword evidence="2" id="KW-0964">Secreted</keyword>
<gene>
    <name evidence="6" type="primary">GTx1-22</name>
</gene>
<keyword evidence="3" id="KW-0800">Toxin</keyword>
<dbReference type="Pfam" id="PF07740">
    <property type="entry name" value="Toxin_12"/>
    <property type="match status" value="1"/>
</dbReference>
<dbReference type="ArachnoServer" id="AS001563">
    <property type="toxin name" value="U1-theraphotoxin-Gr1b"/>
</dbReference>
<dbReference type="GO" id="GO:0090729">
    <property type="term" value="F:toxin activity"/>
    <property type="evidence" value="ECO:0007669"/>
    <property type="project" value="UniProtKB-KW"/>
</dbReference>
<organism evidence="6">
    <name type="scientific">Grammostola rosea</name>
    <name type="common">Chilean rose tarantula</name>
    <name type="synonym">Grammostola spatulata</name>
    <dbReference type="NCBI Taxonomy" id="432528"/>
    <lineage>
        <taxon>Eukaryota</taxon>
        <taxon>Metazoa</taxon>
        <taxon>Ecdysozoa</taxon>
        <taxon>Arthropoda</taxon>
        <taxon>Chelicerata</taxon>
        <taxon>Arachnida</taxon>
        <taxon>Araneae</taxon>
        <taxon>Mygalomorphae</taxon>
        <taxon>Avicularoidea</taxon>
        <taxon>Theraphosidae</taxon>
        <taxon>Grammostola</taxon>
    </lineage>
</organism>
<dbReference type="PROSITE" id="PS60021">
    <property type="entry name" value="HWTX_1"/>
    <property type="match status" value="1"/>
</dbReference>
<evidence type="ECO:0000313" key="6">
    <source>
        <dbReference type="EMBL" id="BAL72763.1"/>
    </source>
</evidence>
<accession>H7CEK7</accession>
<dbReference type="InterPro" id="IPR011696">
    <property type="entry name" value="Huwentoxin-1"/>
</dbReference>
<dbReference type="EMBL" id="AB671305">
    <property type="protein sequence ID" value="BAL72763.1"/>
    <property type="molecule type" value="mRNA"/>
</dbReference>
<keyword evidence="4" id="KW-1015">Disulfide bond</keyword>